<dbReference type="RefSeq" id="XP_024396893.1">
    <property type="nucleotide sequence ID" value="XM_024541125.2"/>
</dbReference>
<feature type="coiled-coil region" evidence="6">
    <location>
        <begin position="438"/>
        <end position="465"/>
    </location>
</feature>
<evidence type="ECO:0000256" key="6">
    <source>
        <dbReference type="SAM" id="Coils"/>
    </source>
</evidence>
<dbReference type="PANTHER" id="PTHR16223:SF125">
    <property type="entry name" value="OS08G0506700 PROTEIN"/>
    <property type="match status" value="1"/>
</dbReference>
<evidence type="ECO:0000256" key="2">
    <source>
        <dbReference type="ARBA" id="ARBA00023015"/>
    </source>
</evidence>
<dbReference type="OrthoDB" id="2019494at2759"/>
<accession>A0A7I4AZ50</accession>
<dbReference type="SMART" id="SM00353">
    <property type="entry name" value="HLH"/>
    <property type="match status" value="1"/>
</dbReference>
<dbReference type="KEGG" id="ppp:112292543"/>
<dbReference type="Gramene" id="Pp3c15_4770V3.4">
    <property type="protein sequence ID" value="Pp3c15_4770V3.4"/>
    <property type="gene ID" value="Pp3c15_4770"/>
</dbReference>
<reference evidence="9 10" key="1">
    <citation type="journal article" date="2008" name="Science">
        <title>The Physcomitrella genome reveals evolutionary insights into the conquest of land by plants.</title>
        <authorList>
            <person name="Rensing S."/>
            <person name="Lang D."/>
            <person name="Zimmer A."/>
            <person name="Terry A."/>
            <person name="Salamov A."/>
            <person name="Shapiro H."/>
            <person name="Nishiyama T."/>
            <person name="Perroud P.-F."/>
            <person name="Lindquist E."/>
            <person name="Kamisugi Y."/>
            <person name="Tanahashi T."/>
            <person name="Sakakibara K."/>
            <person name="Fujita T."/>
            <person name="Oishi K."/>
            <person name="Shin-I T."/>
            <person name="Kuroki Y."/>
            <person name="Toyoda A."/>
            <person name="Suzuki Y."/>
            <person name="Hashimoto A."/>
            <person name="Yamaguchi K."/>
            <person name="Sugano A."/>
            <person name="Kohara Y."/>
            <person name="Fujiyama A."/>
            <person name="Anterola A."/>
            <person name="Aoki S."/>
            <person name="Ashton N."/>
            <person name="Barbazuk W.B."/>
            <person name="Barker E."/>
            <person name="Bennetzen J."/>
            <person name="Bezanilla M."/>
            <person name="Blankenship R."/>
            <person name="Cho S.H."/>
            <person name="Dutcher S."/>
            <person name="Estelle M."/>
            <person name="Fawcett J.A."/>
            <person name="Gundlach H."/>
            <person name="Hanada K."/>
            <person name="Heyl A."/>
            <person name="Hicks K.A."/>
            <person name="Hugh J."/>
            <person name="Lohr M."/>
            <person name="Mayer K."/>
            <person name="Melkozernov A."/>
            <person name="Murata T."/>
            <person name="Nelson D."/>
            <person name="Pils B."/>
            <person name="Prigge M."/>
            <person name="Reiss B."/>
            <person name="Renner T."/>
            <person name="Rombauts S."/>
            <person name="Rushton P."/>
            <person name="Sanderfoot A."/>
            <person name="Schween G."/>
            <person name="Shiu S.-H."/>
            <person name="Stueber K."/>
            <person name="Theodoulou F.L."/>
            <person name="Tu H."/>
            <person name="Van de Peer Y."/>
            <person name="Verrier P.J."/>
            <person name="Waters E."/>
            <person name="Wood A."/>
            <person name="Yang L."/>
            <person name="Cove D."/>
            <person name="Cuming A."/>
            <person name="Hasebe M."/>
            <person name="Lucas S."/>
            <person name="Mishler D.B."/>
            <person name="Reski R."/>
            <person name="Grigoriev I."/>
            <person name="Quatrano R.S."/>
            <person name="Boore J.L."/>
        </authorList>
    </citation>
    <scope>NUCLEOTIDE SEQUENCE [LARGE SCALE GENOMIC DNA]</scope>
    <source>
        <strain evidence="9 10">cv. Gransden 2004</strain>
    </source>
</reference>
<evidence type="ECO:0000313" key="9">
    <source>
        <dbReference type="EnsemblPlants" id="Pp3c15_4770V3.3"/>
    </source>
</evidence>
<proteinExistence type="predicted"/>
<dbReference type="GO" id="GO:0046983">
    <property type="term" value="F:protein dimerization activity"/>
    <property type="evidence" value="ECO:0007669"/>
    <property type="project" value="InterPro"/>
</dbReference>
<dbReference type="Gramene" id="Pp3c15_4770V3.3">
    <property type="protein sequence ID" value="Pp3c15_4770V3.3"/>
    <property type="gene ID" value="Pp3c15_4770"/>
</dbReference>
<dbReference type="SUPFAM" id="SSF47459">
    <property type="entry name" value="HLH, helix-loop-helix DNA-binding domain"/>
    <property type="match status" value="1"/>
</dbReference>
<dbReference type="RefSeq" id="XP_024396896.1">
    <property type="nucleotide sequence ID" value="XM_024541128.2"/>
</dbReference>
<reference evidence="9" key="3">
    <citation type="submission" date="2020-12" db="UniProtKB">
        <authorList>
            <consortium name="EnsemblPlants"/>
        </authorList>
    </citation>
    <scope>IDENTIFICATION</scope>
</reference>
<evidence type="ECO:0000256" key="5">
    <source>
        <dbReference type="ARBA" id="ARBA00023242"/>
    </source>
</evidence>
<evidence type="ECO:0000259" key="8">
    <source>
        <dbReference type="PROSITE" id="PS50888"/>
    </source>
</evidence>
<organism evidence="9 10">
    <name type="scientific">Physcomitrium patens</name>
    <name type="common">Spreading-leaved earth moss</name>
    <name type="synonym">Physcomitrella patens</name>
    <dbReference type="NCBI Taxonomy" id="3218"/>
    <lineage>
        <taxon>Eukaryota</taxon>
        <taxon>Viridiplantae</taxon>
        <taxon>Streptophyta</taxon>
        <taxon>Embryophyta</taxon>
        <taxon>Bryophyta</taxon>
        <taxon>Bryophytina</taxon>
        <taxon>Bryopsida</taxon>
        <taxon>Funariidae</taxon>
        <taxon>Funariales</taxon>
        <taxon>Funariaceae</taxon>
        <taxon>Physcomitrium</taxon>
    </lineage>
</organism>
<dbReference type="EnsemblPlants" id="Pp3c15_4770V3.3">
    <property type="protein sequence ID" value="Pp3c15_4770V3.3"/>
    <property type="gene ID" value="Pp3c15_4770"/>
</dbReference>
<feature type="compositionally biased region" description="Low complexity" evidence="7">
    <location>
        <begin position="343"/>
        <end position="353"/>
    </location>
</feature>
<evidence type="ECO:0000256" key="1">
    <source>
        <dbReference type="ARBA" id="ARBA00004123"/>
    </source>
</evidence>
<dbReference type="InterPro" id="IPR011598">
    <property type="entry name" value="bHLH_dom"/>
</dbReference>
<dbReference type="EMBL" id="ABEU02000015">
    <property type="status" value="NOT_ANNOTATED_CDS"/>
    <property type="molecule type" value="Genomic_DNA"/>
</dbReference>
<dbReference type="RefSeq" id="XP_024396891.1">
    <property type="nucleotide sequence ID" value="XM_024541123.2"/>
</dbReference>
<gene>
    <name evidence="9" type="primary">LOC112292543</name>
</gene>
<dbReference type="Proteomes" id="UP000006727">
    <property type="component" value="Chromosome 15"/>
</dbReference>
<feature type="compositionally biased region" description="Polar residues" evidence="7">
    <location>
        <begin position="87"/>
        <end position="98"/>
    </location>
</feature>
<dbReference type="Gramene" id="Pp3c15_4760V3.1">
    <property type="protein sequence ID" value="Pp3c15_4760V3.1"/>
    <property type="gene ID" value="Pp3c15_4760"/>
</dbReference>
<dbReference type="EnsemblPlants" id="Pp3c15_4760V3.1">
    <property type="protein sequence ID" value="Pp3c15_4760V3.1"/>
    <property type="gene ID" value="Pp3c15_4760"/>
</dbReference>
<reference evidence="9 10" key="2">
    <citation type="journal article" date="2018" name="Plant J.">
        <title>The Physcomitrella patens chromosome-scale assembly reveals moss genome structure and evolution.</title>
        <authorList>
            <person name="Lang D."/>
            <person name="Ullrich K.K."/>
            <person name="Murat F."/>
            <person name="Fuchs J."/>
            <person name="Jenkins J."/>
            <person name="Haas F.B."/>
            <person name="Piednoel M."/>
            <person name="Gundlach H."/>
            <person name="Van Bel M."/>
            <person name="Meyberg R."/>
            <person name="Vives C."/>
            <person name="Morata J."/>
            <person name="Symeonidi A."/>
            <person name="Hiss M."/>
            <person name="Muchero W."/>
            <person name="Kamisugi Y."/>
            <person name="Saleh O."/>
            <person name="Blanc G."/>
            <person name="Decker E.L."/>
            <person name="van Gessel N."/>
            <person name="Grimwood J."/>
            <person name="Hayes R.D."/>
            <person name="Graham S.W."/>
            <person name="Gunter L.E."/>
            <person name="McDaniel S.F."/>
            <person name="Hoernstein S.N.W."/>
            <person name="Larsson A."/>
            <person name="Li F.W."/>
            <person name="Perroud P.F."/>
            <person name="Phillips J."/>
            <person name="Ranjan P."/>
            <person name="Rokshar D.S."/>
            <person name="Rothfels C.J."/>
            <person name="Schneider L."/>
            <person name="Shu S."/>
            <person name="Stevenson D.W."/>
            <person name="Thummler F."/>
            <person name="Tillich M."/>
            <person name="Villarreal Aguilar J.C."/>
            <person name="Widiez T."/>
            <person name="Wong G.K."/>
            <person name="Wymore A."/>
            <person name="Zhang Y."/>
            <person name="Zimmer A.D."/>
            <person name="Quatrano R.S."/>
            <person name="Mayer K.F.X."/>
            <person name="Goodstein D."/>
            <person name="Casacuberta J.M."/>
            <person name="Vandepoele K."/>
            <person name="Reski R."/>
            <person name="Cuming A.C."/>
            <person name="Tuskan G.A."/>
            <person name="Maumus F."/>
            <person name="Salse J."/>
            <person name="Schmutz J."/>
            <person name="Rensing S.A."/>
        </authorList>
    </citation>
    <scope>NUCLEOTIDE SEQUENCE [LARGE SCALE GENOMIC DNA]</scope>
    <source>
        <strain evidence="9 10">cv. Gransden 2004</strain>
    </source>
</reference>
<dbReference type="Gene3D" id="4.10.280.10">
    <property type="entry name" value="Helix-loop-helix DNA-binding domain"/>
    <property type="match status" value="1"/>
</dbReference>
<dbReference type="GO" id="GO:0005634">
    <property type="term" value="C:nucleus"/>
    <property type="evidence" value="ECO:0000318"/>
    <property type="project" value="GO_Central"/>
</dbReference>
<dbReference type="InterPro" id="IPR045843">
    <property type="entry name" value="IND-like"/>
</dbReference>
<feature type="region of interest" description="Disordered" evidence="7">
    <location>
        <begin position="289"/>
        <end position="308"/>
    </location>
</feature>
<comment type="subcellular location">
    <subcellularLocation>
        <location evidence="1">Nucleus</location>
    </subcellularLocation>
</comment>
<protein>
    <recommendedName>
        <fullName evidence="8">BHLH domain-containing protein</fullName>
    </recommendedName>
</protein>
<dbReference type="GeneID" id="112292543"/>
<dbReference type="GO" id="GO:0000978">
    <property type="term" value="F:RNA polymerase II cis-regulatory region sequence-specific DNA binding"/>
    <property type="evidence" value="ECO:0000318"/>
    <property type="project" value="GO_Central"/>
</dbReference>
<keyword evidence="3" id="KW-0238">DNA-binding</keyword>
<dbReference type="PROSITE" id="PS50888">
    <property type="entry name" value="BHLH"/>
    <property type="match status" value="1"/>
</dbReference>
<keyword evidence="5" id="KW-0539">Nucleus</keyword>
<keyword evidence="4" id="KW-0804">Transcription</keyword>
<dbReference type="GO" id="GO:0000981">
    <property type="term" value="F:DNA-binding transcription factor activity, RNA polymerase II-specific"/>
    <property type="evidence" value="ECO:0000318"/>
    <property type="project" value="GO_Central"/>
</dbReference>
<dbReference type="InterPro" id="IPR036638">
    <property type="entry name" value="HLH_DNA-bd_sf"/>
</dbReference>
<evidence type="ECO:0000256" key="4">
    <source>
        <dbReference type="ARBA" id="ARBA00023163"/>
    </source>
</evidence>
<dbReference type="RefSeq" id="XP_024396892.1">
    <property type="nucleotide sequence ID" value="XM_024541124.2"/>
</dbReference>
<keyword evidence="10" id="KW-1185">Reference proteome</keyword>
<dbReference type="PANTHER" id="PTHR16223">
    <property type="entry name" value="TRANSCRIPTION FACTOR BHLH83-RELATED"/>
    <property type="match status" value="1"/>
</dbReference>
<name>A0A7I4AZ50_PHYPA</name>
<dbReference type="FunFam" id="4.10.280.10:FF:000021">
    <property type="entry name" value="Transcription factor bHLH130 family"/>
    <property type="match status" value="1"/>
</dbReference>
<feature type="region of interest" description="Disordered" evidence="7">
    <location>
        <begin position="326"/>
        <end position="355"/>
    </location>
</feature>
<sequence length="480" mass="51731">MCGQAVAIMDGSVSAIMQSHRGISHAYYPSGMGAVDEEISAMLQSGHHSCIGQGSLAGVMAPAVTAGLDHFPYNLYNQGGYVGNHSRPVSQMQRSTSMPGGGLRDGPTHVGSPPQHRGSPPQSRPAFNMEDKYVLESRSEVLDASILRNGSNYGVVYENSVPSSMTLSMPVLHHYHSAPANSVLADTNEEQIGNTVMSSMFTGDGLNSITENMDVERMGSGNSNPNEFEHYLAPENDFSGQAAFPSLRKEVGTPDSFGSTSKSSKNGLFSQTSLPSAGLSQLNSAVQDRMAENGSGKSSSRDSDDNNHLINGYTALIYTQEDFTWKSPTSPAKRQRGLDGDSETSSGSAEGSTYRNCQHSGLVRHMSLPSTNGGPNSPGLEDNHYGAVPMRTRAKRGCATHPRSIAERVRRTKISERMKRLQDLVPNMDKQTNTSDMLDETVEYVKSLQRKVQELSDTVARLKADASQRAKNSNNNNSSN</sequence>
<feature type="domain" description="BHLH" evidence="8">
    <location>
        <begin position="398"/>
        <end position="448"/>
    </location>
</feature>
<feature type="region of interest" description="Disordered" evidence="7">
    <location>
        <begin position="249"/>
        <end position="283"/>
    </location>
</feature>
<dbReference type="Pfam" id="PF00010">
    <property type="entry name" value="HLH"/>
    <property type="match status" value="1"/>
</dbReference>
<keyword evidence="6" id="KW-0175">Coiled coil</keyword>
<evidence type="ECO:0000256" key="7">
    <source>
        <dbReference type="SAM" id="MobiDB-lite"/>
    </source>
</evidence>
<feature type="compositionally biased region" description="Polar residues" evidence="7">
    <location>
        <begin position="256"/>
        <end position="283"/>
    </location>
</feature>
<feature type="region of interest" description="Disordered" evidence="7">
    <location>
        <begin position="84"/>
        <end position="127"/>
    </location>
</feature>
<dbReference type="EnsemblPlants" id="Pp3c15_4770V3.4">
    <property type="protein sequence ID" value="Pp3c15_4770V3.4"/>
    <property type="gene ID" value="Pp3c15_4770"/>
</dbReference>
<dbReference type="GO" id="GO:0006357">
    <property type="term" value="P:regulation of transcription by RNA polymerase II"/>
    <property type="evidence" value="ECO:0000318"/>
    <property type="project" value="GO_Central"/>
</dbReference>
<evidence type="ECO:0000313" key="10">
    <source>
        <dbReference type="Proteomes" id="UP000006727"/>
    </source>
</evidence>
<feature type="region of interest" description="Disordered" evidence="7">
    <location>
        <begin position="364"/>
        <end position="383"/>
    </location>
</feature>
<keyword evidence="2" id="KW-0805">Transcription regulation</keyword>
<dbReference type="AlphaFoldDB" id="A0A7I4AZ50"/>
<evidence type="ECO:0000256" key="3">
    <source>
        <dbReference type="ARBA" id="ARBA00023125"/>
    </source>
</evidence>